<proteinExistence type="predicted"/>
<name>A0A6A6YRU6_9PEZI</name>
<feature type="compositionally biased region" description="Polar residues" evidence="1">
    <location>
        <begin position="31"/>
        <end position="40"/>
    </location>
</feature>
<reference evidence="4" key="2">
    <citation type="submission" date="2020-04" db="EMBL/GenBank/DDBJ databases">
        <authorList>
            <consortium name="NCBI Genome Project"/>
        </authorList>
    </citation>
    <scope>NUCLEOTIDE SEQUENCE</scope>
    <source>
        <strain evidence="4">CBS 304.34</strain>
    </source>
</reference>
<evidence type="ECO:0000313" key="2">
    <source>
        <dbReference type="EMBL" id="KAF2810685.1"/>
    </source>
</evidence>
<reference evidence="4" key="3">
    <citation type="submission" date="2025-04" db="UniProtKB">
        <authorList>
            <consortium name="RefSeq"/>
        </authorList>
    </citation>
    <scope>IDENTIFICATION</scope>
    <source>
        <strain evidence="4">CBS 304.34</strain>
    </source>
</reference>
<evidence type="ECO:0000313" key="3">
    <source>
        <dbReference type="Proteomes" id="UP000504636"/>
    </source>
</evidence>
<feature type="region of interest" description="Disordered" evidence="1">
    <location>
        <begin position="1"/>
        <end position="53"/>
    </location>
</feature>
<sequence length="150" mass="15884">MPIVKSQKPHIEAALPKQQVQTPAPPIPTQGAPTLSNARASRTRKLRSNTLQSHLAVPSRTSCRTLVCLRDAVRGFRRRGLIPPGRAELVAESAVEFCSRAGYYSAKGGSRGEGVRLTIVGEETRVGSTRVVVGVAVGDLEGDHCSDGGS</sequence>
<dbReference type="GeneID" id="54466302"/>
<protein>
    <submittedName>
        <fullName evidence="2 4">Uncharacterized protein</fullName>
    </submittedName>
</protein>
<dbReference type="Proteomes" id="UP000504636">
    <property type="component" value="Unplaced"/>
</dbReference>
<evidence type="ECO:0000256" key="1">
    <source>
        <dbReference type="SAM" id="MobiDB-lite"/>
    </source>
</evidence>
<accession>A0A6A6YRU6</accession>
<dbReference type="AlphaFoldDB" id="A0A6A6YRU6"/>
<gene>
    <name evidence="2 4" type="ORF">BDZ99DRAFT_519372</name>
</gene>
<reference evidence="2 4" key="1">
    <citation type="journal article" date="2020" name="Stud. Mycol.">
        <title>101 Dothideomycetes genomes: a test case for predicting lifestyles and emergence of pathogens.</title>
        <authorList>
            <person name="Haridas S."/>
            <person name="Albert R."/>
            <person name="Binder M."/>
            <person name="Bloem J."/>
            <person name="Labutti K."/>
            <person name="Salamov A."/>
            <person name="Andreopoulos B."/>
            <person name="Baker S."/>
            <person name="Barry K."/>
            <person name="Bills G."/>
            <person name="Bluhm B."/>
            <person name="Cannon C."/>
            <person name="Castanera R."/>
            <person name="Culley D."/>
            <person name="Daum C."/>
            <person name="Ezra D."/>
            <person name="Gonzalez J."/>
            <person name="Henrissat B."/>
            <person name="Kuo A."/>
            <person name="Liang C."/>
            <person name="Lipzen A."/>
            <person name="Lutzoni F."/>
            <person name="Magnuson J."/>
            <person name="Mondo S."/>
            <person name="Nolan M."/>
            <person name="Ohm R."/>
            <person name="Pangilinan J."/>
            <person name="Park H.-J."/>
            <person name="Ramirez L."/>
            <person name="Alfaro M."/>
            <person name="Sun H."/>
            <person name="Tritt A."/>
            <person name="Yoshinaga Y."/>
            <person name="Zwiers L.-H."/>
            <person name="Turgeon B."/>
            <person name="Goodwin S."/>
            <person name="Spatafora J."/>
            <person name="Crous P."/>
            <person name="Grigoriev I."/>
        </authorList>
    </citation>
    <scope>NUCLEOTIDE SEQUENCE</scope>
    <source>
        <strain evidence="2 4">CBS 304.34</strain>
    </source>
</reference>
<evidence type="ECO:0000313" key="4">
    <source>
        <dbReference type="RefSeq" id="XP_033577649.1"/>
    </source>
</evidence>
<keyword evidence="3" id="KW-1185">Reference proteome</keyword>
<organism evidence="2">
    <name type="scientific">Mytilinidion resinicola</name>
    <dbReference type="NCBI Taxonomy" id="574789"/>
    <lineage>
        <taxon>Eukaryota</taxon>
        <taxon>Fungi</taxon>
        <taxon>Dikarya</taxon>
        <taxon>Ascomycota</taxon>
        <taxon>Pezizomycotina</taxon>
        <taxon>Dothideomycetes</taxon>
        <taxon>Pleosporomycetidae</taxon>
        <taxon>Mytilinidiales</taxon>
        <taxon>Mytilinidiaceae</taxon>
        <taxon>Mytilinidion</taxon>
    </lineage>
</organism>
<dbReference type="EMBL" id="MU003699">
    <property type="protein sequence ID" value="KAF2810685.1"/>
    <property type="molecule type" value="Genomic_DNA"/>
</dbReference>
<dbReference type="RefSeq" id="XP_033577649.1">
    <property type="nucleotide sequence ID" value="XM_033725409.1"/>
</dbReference>